<protein>
    <submittedName>
        <fullName evidence="2">AlpA family phage regulatory protein</fullName>
    </submittedName>
</protein>
<gene>
    <name evidence="2" type="ORF">GZH52_02355</name>
</gene>
<evidence type="ECO:0000313" key="2">
    <source>
        <dbReference type="EMBL" id="NDV11639.1"/>
    </source>
</evidence>
<organism evidence="2 3">
    <name type="scientific">Crenobacter caeni</name>
    <dbReference type="NCBI Taxonomy" id="2705474"/>
    <lineage>
        <taxon>Bacteria</taxon>
        <taxon>Pseudomonadati</taxon>
        <taxon>Pseudomonadota</taxon>
        <taxon>Betaproteobacteria</taxon>
        <taxon>Neisseriales</taxon>
        <taxon>Neisseriaceae</taxon>
        <taxon>Crenobacter</taxon>
    </lineage>
</organism>
<keyword evidence="3" id="KW-1185">Reference proteome</keyword>
<evidence type="ECO:0000256" key="1">
    <source>
        <dbReference type="SAM" id="MobiDB-lite"/>
    </source>
</evidence>
<dbReference type="Pfam" id="PF05930">
    <property type="entry name" value="Phage_AlpA"/>
    <property type="match status" value="1"/>
</dbReference>
<feature type="region of interest" description="Disordered" evidence="1">
    <location>
        <begin position="60"/>
        <end position="95"/>
    </location>
</feature>
<name>A0A6B2KNT4_9NEIS</name>
<reference evidence="2 3" key="1">
    <citation type="submission" date="2020-02" db="EMBL/GenBank/DDBJ databases">
        <authorList>
            <person name="Yang Z."/>
        </authorList>
    </citation>
    <scope>NUCLEOTIDE SEQUENCE [LARGE SCALE GENOMIC DNA]</scope>
    <source>
        <strain evidence="2 3">HX-7-9</strain>
    </source>
</reference>
<comment type="caution">
    <text evidence="2">The sequence shown here is derived from an EMBL/GenBank/DDBJ whole genome shotgun (WGS) entry which is preliminary data.</text>
</comment>
<accession>A0A6B2KNT4</accession>
<dbReference type="AlphaFoldDB" id="A0A6B2KNT4"/>
<dbReference type="InterPro" id="IPR010260">
    <property type="entry name" value="AlpA"/>
</dbReference>
<proteinExistence type="predicted"/>
<dbReference type="Proteomes" id="UP000482578">
    <property type="component" value="Unassembled WGS sequence"/>
</dbReference>
<dbReference type="EMBL" id="JAAGAA010000002">
    <property type="protein sequence ID" value="NDV11639.1"/>
    <property type="molecule type" value="Genomic_DNA"/>
</dbReference>
<dbReference type="Gene3D" id="1.10.238.160">
    <property type="match status" value="1"/>
</dbReference>
<evidence type="ECO:0000313" key="3">
    <source>
        <dbReference type="Proteomes" id="UP000482578"/>
    </source>
</evidence>
<sequence>MSKTKITAQPLYLDLPSVAAALCVSPSTVQNLVRAGDFPQPRKLSGNRVGWLMRELTEWSEARPVSDIPPPPNTGAKKPRARRQPPATLDDRTAA</sequence>